<dbReference type="GeneID" id="60334734"/>
<organism evidence="2 3">
    <name type="scientific">Mycobacterium phage Veteran</name>
    <dbReference type="NCBI Taxonomy" id="2719209"/>
    <lineage>
        <taxon>Viruses</taxon>
        <taxon>Duplodnaviria</taxon>
        <taxon>Heunggongvirae</taxon>
        <taxon>Uroviricota</taxon>
        <taxon>Caudoviricetes</taxon>
        <taxon>Gracegardnervirinae</taxon>
        <taxon>Cheoctovirus</taxon>
        <taxon>Cheoctovirus veteran</taxon>
    </lineage>
</organism>
<protein>
    <submittedName>
        <fullName evidence="2">Uncharacterized protein</fullName>
    </submittedName>
</protein>
<dbReference type="Proteomes" id="UP000503491">
    <property type="component" value="Segment"/>
</dbReference>
<evidence type="ECO:0000313" key="2">
    <source>
        <dbReference type="EMBL" id="QIQ63412.1"/>
    </source>
</evidence>
<reference evidence="2 3" key="1">
    <citation type="submission" date="2020-02" db="EMBL/GenBank/DDBJ databases">
        <authorList>
            <person name="Shellooe L."/>
            <person name="Bartley R."/>
            <person name="Buttafoco A."/>
            <person name="Evard R."/>
            <person name="Fellin M."/>
            <person name="Poisson J."/>
            <person name="Schneller A."/>
            <person name="Poxleitner M."/>
            <person name="Ettinger W.F."/>
            <person name="Ettinger A.-S.H."/>
            <person name="Anders K.R."/>
            <person name="Schaff J.E."/>
            <person name="Dashiell C.L."/>
            <person name="Macialek J.A."/>
            <person name="Bradley K.W."/>
            <person name="Asai D.J."/>
            <person name="Bowman C.A."/>
            <person name="Russell D.A."/>
            <person name="Pope W.H."/>
            <person name="Jacobs-Sera D."/>
            <person name="Hendrix R.W."/>
            <person name="Hatfull G.F."/>
        </authorList>
    </citation>
    <scope>NUCLEOTIDE SEQUENCE [LARGE SCALE GENOMIC DNA]</scope>
</reference>
<proteinExistence type="predicted"/>
<keyword evidence="3" id="KW-1185">Reference proteome</keyword>
<accession>A0A6G9LFS7</accession>
<feature type="compositionally biased region" description="Low complexity" evidence="1">
    <location>
        <begin position="16"/>
        <end position="29"/>
    </location>
</feature>
<feature type="region of interest" description="Disordered" evidence="1">
    <location>
        <begin position="16"/>
        <end position="41"/>
    </location>
</feature>
<name>A0A6G9LFS7_9CAUD</name>
<gene>
    <name evidence="2" type="primary">64</name>
    <name evidence="2" type="ORF">SEA_VETERAN_64</name>
</gene>
<sequence>MDVVVPCPPPFAPFRVGASTTTRTTETTTHAGEPMSDHTGIEWTDATWNPVTGTEQAQAFIRRHHAFADHRAHIPEEAASDRLSVV</sequence>
<dbReference type="RefSeq" id="YP_009963154.1">
    <property type="nucleotide sequence ID" value="NC_051716.1"/>
</dbReference>
<evidence type="ECO:0000256" key="1">
    <source>
        <dbReference type="SAM" id="MobiDB-lite"/>
    </source>
</evidence>
<dbReference type="KEGG" id="vg:60334734"/>
<dbReference type="EMBL" id="MT114164">
    <property type="protein sequence ID" value="QIQ63412.1"/>
    <property type="molecule type" value="Genomic_DNA"/>
</dbReference>
<evidence type="ECO:0000313" key="3">
    <source>
        <dbReference type="Proteomes" id="UP000503491"/>
    </source>
</evidence>